<name>A0AAP5AI68_9GAMM</name>
<accession>A0AAP5AI68</accession>
<comment type="caution">
    <text evidence="4">The sequence shown here is derived from an EMBL/GenBank/DDBJ whole genome shotgun (WGS) entry which is preliminary data.</text>
</comment>
<protein>
    <submittedName>
        <fullName evidence="4">Soluble lytic murein transglycosylase-like protein</fullName>
    </submittedName>
</protein>
<dbReference type="Gene3D" id="1.10.530.10">
    <property type="match status" value="1"/>
</dbReference>
<dbReference type="GO" id="GO:0000270">
    <property type="term" value="P:peptidoglycan metabolic process"/>
    <property type="evidence" value="ECO:0007669"/>
    <property type="project" value="InterPro"/>
</dbReference>
<dbReference type="Proteomes" id="UP001226084">
    <property type="component" value="Unassembled WGS sequence"/>
</dbReference>
<dbReference type="InterPro" id="IPR000189">
    <property type="entry name" value="Transglyc_AS"/>
</dbReference>
<dbReference type="EMBL" id="JAUTAS010000001">
    <property type="protein sequence ID" value="MDQ1107935.1"/>
    <property type="molecule type" value="Genomic_DNA"/>
</dbReference>
<evidence type="ECO:0000256" key="1">
    <source>
        <dbReference type="ARBA" id="ARBA00007734"/>
    </source>
</evidence>
<sequence>MRWTVGVVVALAATAPPASGSQVFATLDRNGQLQVSDAPLVGAKAFDPHRTYVPASVPRAPTQASRAKAASRWGPLIDQVAAEHGMDARLLHAIVTVESAYDPQARSHAGALGLMQVIPATGKRFGANDLFDPLQNLRAGTAYLAWLKRRFGGDLTLMLAAYNAGEGAVQRHGNRVPPFNETRQYVRKVTALYHGRLN</sequence>
<dbReference type="InterPro" id="IPR008258">
    <property type="entry name" value="Transglycosylase_SLT_dom_1"/>
</dbReference>
<feature type="chain" id="PRO_5042912745" evidence="2">
    <location>
        <begin position="21"/>
        <end position="198"/>
    </location>
</feature>
<comment type="similarity">
    <text evidence="1">Belongs to the transglycosylase Slt family.</text>
</comment>
<reference evidence="4" key="1">
    <citation type="submission" date="2023-07" db="EMBL/GenBank/DDBJ databases">
        <title>Functional and genomic diversity of the sorghum phyllosphere microbiome.</title>
        <authorList>
            <person name="Shade A."/>
        </authorList>
    </citation>
    <scope>NUCLEOTIDE SEQUENCE</scope>
    <source>
        <strain evidence="4">SORGH_AS_0457</strain>
    </source>
</reference>
<dbReference type="CDD" id="cd16896">
    <property type="entry name" value="LT_Slt70-like"/>
    <property type="match status" value="1"/>
</dbReference>
<evidence type="ECO:0000259" key="3">
    <source>
        <dbReference type="Pfam" id="PF01464"/>
    </source>
</evidence>
<gene>
    <name evidence="4" type="ORF">QE424_001094</name>
</gene>
<evidence type="ECO:0000313" key="4">
    <source>
        <dbReference type="EMBL" id="MDQ1107935.1"/>
    </source>
</evidence>
<organism evidence="4 5">
    <name type="scientific">Stenotrophomonas rhizophila</name>
    <dbReference type="NCBI Taxonomy" id="216778"/>
    <lineage>
        <taxon>Bacteria</taxon>
        <taxon>Pseudomonadati</taxon>
        <taxon>Pseudomonadota</taxon>
        <taxon>Gammaproteobacteria</taxon>
        <taxon>Lysobacterales</taxon>
        <taxon>Lysobacteraceae</taxon>
        <taxon>Stenotrophomonas</taxon>
    </lineage>
</organism>
<evidence type="ECO:0000313" key="5">
    <source>
        <dbReference type="Proteomes" id="UP001226084"/>
    </source>
</evidence>
<dbReference type="RefSeq" id="WP_095363507.1">
    <property type="nucleotide sequence ID" value="NZ_JAUTAS010000001.1"/>
</dbReference>
<feature type="domain" description="Transglycosylase SLT" evidence="3">
    <location>
        <begin position="76"/>
        <end position="176"/>
    </location>
</feature>
<dbReference type="PANTHER" id="PTHR37423:SF2">
    <property type="entry name" value="MEMBRANE-BOUND LYTIC MUREIN TRANSGLYCOSYLASE C"/>
    <property type="match status" value="1"/>
</dbReference>
<keyword evidence="2" id="KW-0732">Signal</keyword>
<feature type="signal peptide" evidence="2">
    <location>
        <begin position="1"/>
        <end position="20"/>
    </location>
</feature>
<dbReference type="GO" id="GO:0008933">
    <property type="term" value="F:peptidoglycan lytic transglycosylase activity"/>
    <property type="evidence" value="ECO:0007669"/>
    <property type="project" value="InterPro"/>
</dbReference>
<dbReference type="PANTHER" id="PTHR37423">
    <property type="entry name" value="SOLUBLE LYTIC MUREIN TRANSGLYCOSYLASE-RELATED"/>
    <property type="match status" value="1"/>
</dbReference>
<evidence type="ECO:0000256" key="2">
    <source>
        <dbReference type="SAM" id="SignalP"/>
    </source>
</evidence>
<dbReference type="GO" id="GO:0016020">
    <property type="term" value="C:membrane"/>
    <property type="evidence" value="ECO:0007669"/>
    <property type="project" value="InterPro"/>
</dbReference>
<dbReference type="Pfam" id="PF01464">
    <property type="entry name" value="SLT"/>
    <property type="match status" value="1"/>
</dbReference>
<dbReference type="AlphaFoldDB" id="A0AAP5AI68"/>
<dbReference type="PROSITE" id="PS00922">
    <property type="entry name" value="TRANSGLYCOSYLASE"/>
    <property type="match status" value="1"/>
</dbReference>
<proteinExistence type="inferred from homology"/>
<dbReference type="SUPFAM" id="SSF53955">
    <property type="entry name" value="Lysozyme-like"/>
    <property type="match status" value="1"/>
</dbReference>
<dbReference type="InterPro" id="IPR023346">
    <property type="entry name" value="Lysozyme-like_dom_sf"/>
</dbReference>